<sequence length="285" mass="30245">MEELRAREVALARDVDALTERVAMAFGGAPFAVMPIDGKGFGVVATRDLFIGERLLAETPLLVVPMDVSGYDGQRHGEYEGIPSALLEAAVDALPADRRCKFFELSQNSAYGVTRSPAGIAQTNGIPHTHGSKTYGAIYYTASRFNHSCDANACFRWNGSLGGAVGGAVPRWADGAGSGGQLTVHAIKRIPAGTEITFNYAGFLAPREARRRYLLESFGFECTCAKCAMSGPWSRSAVAESEARIAALGGTASLRASLQAELARQMAGEDSPAFALFEAAVARWS</sequence>
<dbReference type="InterPro" id="IPR053185">
    <property type="entry name" value="SET_domain_protein"/>
</dbReference>
<accession>A0A0M0K7S8</accession>
<dbReference type="SUPFAM" id="SSF82199">
    <property type="entry name" value="SET domain"/>
    <property type="match status" value="1"/>
</dbReference>
<gene>
    <name evidence="2" type="ORF">Ctob_010085</name>
</gene>
<dbReference type="EMBL" id="JWZX01001062">
    <property type="protein sequence ID" value="KOO34875.1"/>
    <property type="molecule type" value="Genomic_DNA"/>
</dbReference>
<dbReference type="Gene3D" id="2.170.270.10">
    <property type="entry name" value="SET domain"/>
    <property type="match status" value="1"/>
</dbReference>
<dbReference type="CDD" id="cd20071">
    <property type="entry name" value="SET_SMYD"/>
    <property type="match status" value="1"/>
</dbReference>
<dbReference type="InterPro" id="IPR001214">
    <property type="entry name" value="SET_dom"/>
</dbReference>
<feature type="domain" description="SET" evidence="1">
    <location>
        <begin position="29"/>
        <end position="201"/>
    </location>
</feature>
<comment type="caution">
    <text evidence="2">The sequence shown here is derived from an EMBL/GenBank/DDBJ whole genome shotgun (WGS) entry which is preliminary data.</text>
</comment>
<protein>
    <submittedName>
        <fullName evidence="2">Set domain-containing protein 5</fullName>
    </submittedName>
</protein>
<dbReference type="SMART" id="SM00317">
    <property type="entry name" value="SET"/>
    <property type="match status" value="1"/>
</dbReference>
<name>A0A0M0K7S8_9EUKA</name>
<organism evidence="2 3">
    <name type="scientific">Chrysochromulina tobinii</name>
    <dbReference type="NCBI Taxonomy" id="1460289"/>
    <lineage>
        <taxon>Eukaryota</taxon>
        <taxon>Haptista</taxon>
        <taxon>Haptophyta</taxon>
        <taxon>Prymnesiophyceae</taxon>
        <taxon>Prymnesiales</taxon>
        <taxon>Chrysochromulinaceae</taxon>
        <taxon>Chrysochromulina</taxon>
    </lineage>
</organism>
<dbReference type="OrthoDB" id="265717at2759"/>
<dbReference type="PANTHER" id="PTHR47332:SF4">
    <property type="entry name" value="SET DOMAIN-CONTAINING PROTEIN 5"/>
    <property type="match status" value="1"/>
</dbReference>
<dbReference type="PROSITE" id="PS50280">
    <property type="entry name" value="SET"/>
    <property type="match status" value="1"/>
</dbReference>
<dbReference type="Proteomes" id="UP000037460">
    <property type="component" value="Unassembled WGS sequence"/>
</dbReference>
<evidence type="ECO:0000259" key="1">
    <source>
        <dbReference type="PROSITE" id="PS50280"/>
    </source>
</evidence>
<reference evidence="3" key="1">
    <citation type="journal article" date="2015" name="PLoS Genet.">
        <title>Genome Sequence and Transcriptome Analyses of Chrysochromulina tobin: Metabolic Tools for Enhanced Algal Fitness in the Prominent Order Prymnesiales (Haptophyceae).</title>
        <authorList>
            <person name="Hovde B.T."/>
            <person name="Deodato C.R."/>
            <person name="Hunsperger H.M."/>
            <person name="Ryken S.A."/>
            <person name="Yost W."/>
            <person name="Jha R.K."/>
            <person name="Patterson J."/>
            <person name="Monnat R.J. Jr."/>
            <person name="Barlow S.B."/>
            <person name="Starkenburg S.R."/>
            <person name="Cattolico R.A."/>
        </authorList>
    </citation>
    <scope>NUCLEOTIDE SEQUENCE</scope>
    <source>
        <strain evidence="3">CCMP291</strain>
    </source>
</reference>
<evidence type="ECO:0000313" key="3">
    <source>
        <dbReference type="Proteomes" id="UP000037460"/>
    </source>
</evidence>
<dbReference type="InterPro" id="IPR046341">
    <property type="entry name" value="SET_dom_sf"/>
</dbReference>
<dbReference type="AlphaFoldDB" id="A0A0M0K7S8"/>
<keyword evidence="3" id="KW-1185">Reference proteome</keyword>
<dbReference type="PANTHER" id="PTHR47332">
    <property type="entry name" value="SET DOMAIN-CONTAINING PROTEIN 5"/>
    <property type="match status" value="1"/>
</dbReference>
<proteinExistence type="predicted"/>
<dbReference type="Pfam" id="PF00856">
    <property type="entry name" value="SET"/>
    <property type="match status" value="1"/>
</dbReference>
<evidence type="ECO:0000313" key="2">
    <source>
        <dbReference type="EMBL" id="KOO34875.1"/>
    </source>
</evidence>